<evidence type="ECO:0000259" key="4">
    <source>
        <dbReference type="PROSITE" id="PS50067"/>
    </source>
</evidence>
<dbReference type="RefSeq" id="XP_023469814.1">
    <property type="nucleotide sequence ID" value="XM_023615426.1"/>
</dbReference>
<keyword evidence="2 3" id="KW-0505">Motor protein</keyword>
<keyword evidence="3" id="KW-0547">Nucleotide-binding</keyword>
<dbReference type="PROSITE" id="PS50067">
    <property type="entry name" value="KINESIN_MOTOR_2"/>
    <property type="match status" value="1"/>
</dbReference>
<evidence type="ECO:0000256" key="2">
    <source>
        <dbReference type="ARBA" id="ARBA00023175"/>
    </source>
</evidence>
<dbReference type="PANTHER" id="PTHR47968:SF75">
    <property type="entry name" value="CENTROMERE-ASSOCIATED PROTEIN E"/>
    <property type="match status" value="1"/>
</dbReference>
<keyword evidence="1" id="KW-0175">Coiled coil</keyword>
<evidence type="ECO:0000313" key="6">
    <source>
        <dbReference type="Proteomes" id="UP000242254"/>
    </source>
</evidence>
<feature type="binding site" evidence="3">
    <location>
        <begin position="86"/>
        <end position="93"/>
    </location>
    <ligand>
        <name>ATP</name>
        <dbReference type="ChEBI" id="CHEBI:30616"/>
    </ligand>
</feature>
<organism evidence="5 6">
    <name type="scientific">Rhizopus microsporus ATCC 52813</name>
    <dbReference type="NCBI Taxonomy" id="1340429"/>
    <lineage>
        <taxon>Eukaryota</taxon>
        <taxon>Fungi</taxon>
        <taxon>Fungi incertae sedis</taxon>
        <taxon>Mucoromycota</taxon>
        <taxon>Mucoromycotina</taxon>
        <taxon>Mucoromycetes</taxon>
        <taxon>Mucorales</taxon>
        <taxon>Mucorineae</taxon>
        <taxon>Rhizopodaceae</taxon>
        <taxon>Rhizopus</taxon>
    </lineage>
</organism>
<dbReference type="InterPro" id="IPR027417">
    <property type="entry name" value="P-loop_NTPase"/>
</dbReference>
<keyword evidence="6" id="KW-1185">Reference proteome</keyword>
<dbReference type="GO" id="GO:0005524">
    <property type="term" value="F:ATP binding"/>
    <property type="evidence" value="ECO:0007669"/>
    <property type="project" value="UniProtKB-UniRule"/>
</dbReference>
<dbReference type="InterPro" id="IPR027640">
    <property type="entry name" value="Kinesin-like_fam"/>
</dbReference>
<dbReference type="SUPFAM" id="SSF52540">
    <property type="entry name" value="P-loop containing nucleoside triphosphate hydrolases"/>
    <property type="match status" value="1"/>
</dbReference>
<sequence>MSNNIKVVCRFRPQNALEIREGGVPIIEIDEEGTQIGLKGKDFQGSFSFDKVFGMNTPQKDVFEYSIKTIVDDVTAGYNGTVFAYGQTGSGKTFTMMVISFIYIYFMHECVLSLI</sequence>
<reference evidence="5 6" key="1">
    <citation type="journal article" date="2016" name="Proc. Natl. Acad. Sci. U.S.A.">
        <title>Lipid metabolic changes in an early divergent fungus govern the establishment of a mutualistic symbiosis with endobacteria.</title>
        <authorList>
            <person name="Lastovetsky O.A."/>
            <person name="Gaspar M.L."/>
            <person name="Mondo S.J."/>
            <person name="LaButti K.M."/>
            <person name="Sandor L."/>
            <person name="Grigoriev I.V."/>
            <person name="Henry S.A."/>
            <person name="Pawlowska T.E."/>
        </authorList>
    </citation>
    <scope>NUCLEOTIDE SEQUENCE [LARGE SCALE GENOMIC DNA]</scope>
    <source>
        <strain evidence="5 6">ATCC 52813</strain>
    </source>
</reference>
<dbReference type="Gene3D" id="3.40.850.10">
    <property type="entry name" value="Kinesin motor domain"/>
    <property type="match status" value="1"/>
</dbReference>
<evidence type="ECO:0000313" key="5">
    <source>
        <dbReference type="EMBL" id="PHZ16106.1"/>
    </source>
</evidence>
<dbReference type="PANTHER" id="PTHR47968">
    <property type="entry name" value="CENTROMERE PROTEIN E"/>
    <property type="match status" value="1"/>
</dbReference>
<feature type="domain" description="Kinesin motor" evidence="4">
    <location>
        <begin position="4"/>
        <end position="115"/>
    </location>
</feature>
<dbReference type="InterPro" id="IPR001752">
    <property type="entry name" value="Kinesin_motor_dom"/>
</dbReference>
<accession>A0A2G4T5Z6</accession>
<keyword evidence="3" id="KW-0067">ATP-binding</keyword>
<evidence type="ECO:0000256" key="3">
    <source>
        <dbReference type="PROSITE-ProRule" id="PRU00283"/>
    </source>
</evidence>
<dbReference type="GeneID" id="35446414"/>
<dbReference type="GO" id="GO:0007018">
    <property type="term" value="P:microtubule-based movement"/>
    <property type="evidence" value="ECO:0007669"/>
    <property type="project" value="InterPro"/>
</dbReference>
<name>A0A2G4T5Z6_RHIZD</name>
<evidence type="ECO:0000256" key="1">
    <source>
        <dbReference type="ARBA" id="ARBA00023054"/>
    </source>
</evidence>
<dbReference type="GO" id="GO:0003777">
    <property type="term" value="F:microtubule motor activity"/>
    <property type="evidence" value="ECO:0007669"/>
    <property type="project" value="InterPro"/>
</dbReference>
<dbReference type="InterPro" id="IPR036961">
    <property type="entry name" value="Kinesin_motor_dom_sf"/>
</dbReference>
<dbReference type="GO" id="GO:0008017">
    <property type="term" value="F:microtubule binding"/>
    <property type="evidence" value="ECO:0007669"/>
    <property type="project" value="InterPro"/>
</dbReference>
<comment type="similarity">
    <text evidence="3">Belongs to the TRAFAC class myosin-kinesin ATPase superfamily. Kinesin family.</text>
</comment>
<dbReference type="AlphaFoldDB" id="A0A2G4T5Z6"/>
<dbReference type="Pfam" id="PF00225">
    <property type="entry name" value="Kinesin"/>
    <property type="match status" value="1"/>
</dbReference>
<dbReference type="EMBL" id="KZ303843">
    <property type="protein sequence ID" value="PHZ16106.1"/>
    <property type="molecule type" value="Genomic_DNA"/>
</dbReference>
<dbReference type="SMART" id="SM00129">
    <property type="entry name" value="KISc"/>
    <property type="match status" value="1"/>
</dbReference>
<proteinExistence type="inferred from homology"/>
<dbReference type="STRING" id="1340429.A0A2G4T5Z6"/>
<gene>
    <name evidence="5" type="ORF">RHIMIDRAFT_57470</name>
</gene>
<protein>
    <submittedName>
        <fullName evidence="5">Kinesin-domain-containing protein</fullName>
    </submittedName>
</protein>
<dbReference type="Proteomes" id="UP000242254">
    <property type="component" value="Unassembled WGS sequence"/>
</dbReference>